<evidence type="ECO:0000313" key="2">
    <source>
        <dbReference type="Proteomes" id="UP000290540"/>
    </source>
</evidence>
<dbReference type="Gene3D" id="3.30.420.40">
    <property type="match status" value="2"/>
</dbReference>
<dbReference type="CDD" id="cd10170">
    <property type="entry name" value="ASKHA_NBD_HSP70"/>
    <property type="match status" value="1"/>
</dbReference>
<organism evidence="1 2">
    <name type="scientific">Fusarium oxysporum f. sp. narcissi</name>
    <dbReference type="NCBI Taxonomy" id="451672"/>
    <lineage>
        <taxon>Eukaryota</taxon>
        <taxon>Fungi</taxon>
        <taxon>Dikarya</taxon>
        <taxon>Ascomycota</taxon>
        <taxon>Pezizomycotina</taxon>
        <taxon>Sordariomycetes</taxon>
        <taxon>Hypocreomycetidae</taxon>
        <taxon>Hypocreales</taxon>
        <taxon>Nectriaceae</taxon>
        <taxon>Fusarium</taxon>
        <taxon>Fusarium oxysporum species complex</taxon>
    </lineage>
</organism>
<dbReference type="SUPFAM" id="SSF53067">
    <property type="entry name" value="Actin-like ATPase domain"/>
    <property type="match status" value="1"/>
</dbReference>
<dbReference type="InterPro" id="IPR043129">
    <property type="entry name" value="ATPase_NBD"/>
</dbReference>
<dbReference type="PANTHER" id="PTHR42749:SF8">
    <property type="entry name" value="HSP70 FAMILY PROTEIN (AFU_ORTHOLOGUE AFUA_3G13740)"/>
    <property type="match status" value="1"/>
</dbReference>
<reference evidence="1 2" key="1">
    <citation type="submission" date="2016-12" db="EMBL/GenBank/DDBJ databases">
        <title>Draft genome sequence of Fusarium oxysporum causing rot on Narcissus.</title>
        <authorList>
            <person name="Armitage A.D."/>
            <person name="Taylor A."/>
            <person name="Clarkson J.P."/>
            <person name="Harrison R.J."/>
            <person name="Jackson A.C."/>
        </authorList>
    </citation>
    <scope>NUCLEOTIDE SEQUENCE [LARGE SCALE GENOMIC DNA]</scope>
    <source>
        <strain evidence="1 2">N139</strain>
    </source>
</reference>
<dbReference type="EMBL" id="MQTW01000156">
    <property type="protein sequence ID" value="RYC83244.1"/>
    <property type="molecule type" value="Genomic_DNA"/>
</dbReference>
<gene>
    <name evidence="1" type="ORF">BFJ63_vAg13845</name>
</gene>
<dbReference type="Gene3D" id="3.90.640.10">
    <property type="entry name" value="Actin, Chain A, domain 4"/>
    <property type="match status" value="1"/>
</dbReference>
<evidence type="ECO:0008006" key="3">
    <source>
        <dbReference type="Google" id="ProtNLM"/>
    </source>
</evidence>
<sequence length="688" mass="77194">MSPQGAEKLVMAVDFGETNSSVSHTLVHKGLLSESVISLSPTTVSNYVSGMMTSRGSSMHLEVPTLLRYPVDWVFQPLDELKVEQPGAIRHDNHQIRWGLEVQQDMLRVVSHSDNNQMLLHGFKNLMSQSDNHQMQNARLIETLRRLSQKRSCPSEIPIREMLLLVIIDYLTKLLAHAKDEIVGSKSISTTEMVICVPVFWNQQALRDMQTCVSIAMKRVDFPGVQFSGDCMENIFMISEPEAAATRLLAGPSVIKEGDVFTILDARGGTCDALTYVVTQGLPLRLSRQVVHHSGDSCGSNALNDAFRQLLRTLLAGHDYLSQDGATLEGYICKLAVHDFEHLIKAGWVVSEHSKDYSLEVIGLKFDAGDPNQAENPRLRQPNQLTIRSEHLNEIYTKVCKKVSAIMEQQLHAAAQSGLEICKVILTGGFGEWIPLRTHLRQSLESFNAANNCNVELYLFDTHNRMTAIDAVSLGGVLRALDKSNGPTRVARSSYGVRCDEPYFHELHAGQPTIPGFQNSNEHYVEAIEWISKKGDDIAPLFQKSATRYQTFPYWNADGTVNHGPFVCQEEIWVSDEAYLDCRSFKDDHNKGMAPETWPSQPQLTKLDAQRIGVIVTDVTHLRPRFLRKTAQARGPRGRYRRYWYWKFPYELVLIIDGLNMKCVQVFNGQVIGEMKVGIAPGFTPGAN</sequence>
<dbReference type="AlphaFoldDB" id="A0A4Q2V8D6"/>
<dbReference type="Proteomes" id="UP000290540">
    <property type="component" value="Unassembled WGS sequence"/>
</dbReference>
<proteinExistence type="predicted"/>
<name>A0A4Q2V8D6_FUSOX</name>
<protein>
    <recommendedName>
        <fullName evidence="3">Hsp70 protein</fullName>
    </recommendedName>
</protein>
<comment type="caution">
    <text evidence="1">The sequence shown here is derived from an EMBL/GenBank/DDBJ whole genome shotgun (WGS) entry which is preliminary data.</text>
</comment>
<accession>A0A4Q2V8D6</accession>
<evidence type="ECO:0000313" key="1">
    <source>
        <dbReference type="EMBL" id="RYC83244.1"/>
    </source>
</evidence>
<dbReference type="PANTHER" id="PTHR42749">
    <property type="entry name" value="CELL SHAPE-DETERMINING PROTEIN MREB"/>
    <property type="match status" value="1"/>
</dbReference>